<dbReference type="PANTHER" id="PTHR31094">
    <property type="entry name" value="RIKEN CDNA 2310061I04 GENE"/>
    <property type="match status" value="1"/>
</dbReference>
<evidence type="ECO:0000313" key="1">
    <source>
        <dbReference type="Proteomes" id="UP000695007"/>
    </source>
</evidence>
<sequence>MLFCVRGIAFTNKYVSPFVASMQVCNVRGFSNRQLLKHLEPLVTSTISIQCLDANSCSNLSVQIRKTTNLSKNAISSNSPNFHYSCIQDNPFYYRTNIIKHSIISNNGDSHIPKENKQISCILTKNQLISPSSIVHHKSQMSISNQEKSWTYVNYRENCINLGIYTKNRTKNFNHLTSYNNSLAMKKDIKNANVLSIQTNMKKQPSIDHLDYIYDTLSIDLPMFFAKSMNYMIYHRDIEFVNNLRGSVSTGVSQYVKQLAFLRFIGHLKFAYVKLEILKITKHPEDNTVRVRWRINGVTGFNILFAVWKFKIFKLNKSLEKLETWYDGYSIFYVGEDGLIFKHIADKMIPDNNIDDKSKPDVTSEFTFSNTDLQCLLNCWKNNSKSTKMQLS</sequence>
<dbReference type="AlphaFoldDB" id="A0AAJ6YWV6"/>
<dbReference type="InterPro" id="IPR018790">
    <property type="entry name" value="DUF2358"/>
</dbReference>
<proteinExistence type="predicted"/>
<keyword evidence="1" id="KW-1185">Reference proteome</keyword>
<dbReference type="Proteomes" id="UP000695007">
    <property type="component" value="Unplaced"/>
</dbReference>
<organism evidence="1 2">
    <name type="scientific">Ceratosolen solmsi marchali</name>
    <dbReference type="NCBI Taxonomy" id="326594"/>
    <lineage>
        <taxon>Eukaryota</taxon>
        <taxon>Metazoa</taxon>
        <taxon>Ecdysozoa</taxon>
        <taxon>Arthropoda</taxon>
        <taxon>Hexapoda</taxon>
        <taxon>Insecta</taxon>
        <taxon>Pterygota</taxon>
        <taxon>Neoptera</taxon>
        <taxon>Endopterygota</taxon>
        <taxon>Hymenoptera</taxon>
        <taxon>Apocrita</taxon>
        <taxon>Proctotrupomorpha</taxon>
        <taxon>Chalcidoidea</taxon>
        <taxon>Agaonidae</taxon>
        <taxon>Agaoninae</taxon>
        <taxon>Ceratosolen</taxon>
    </lineage>
</organism>
<dbReference type="Pfam" id="PF10184">
    <property type="entry name" value="DUF2358"/>
    <property type="match status" value="1"/>
</dbReference>
<gene>
    <name evidence="2" type="primary">LOC105368585</name>
</gene>
<dbReference type="KEGG" id="csol:105368585"/>
<dbReference type="GeneID" id="105368585"/>
<protein>
    <submittedName>
        <fullName evidence="2">Uncharacterized protein LOC105368585</fullName>
    </submittedName>
</protein>
<evidence type="ECO:0000313" key="2">
    <source>
        <dbReference type="RefSeq" id="XP_011505922.1"/>
    </source>
</evidence>
<dbReference type="PANTHER" id="PTHR31094:SF2">
    <property type="entry name" value="RIKEN CDNA 2310061I04 GENE"/>
    <property type="match status" value="1"/>
</dbReference>
<accession>A0AAJ6YWV6</accession>
<reference evidence="2" key="1">
    <citation type="submission" date="2025-08" db="UniProtKB">
        <authorList>
            <consortium name="RefSeq"/>
        </authorList>
    </citation>
    <scope>IDENTIFICATION</scope>
</reference>
<dbReference type="RefSeq" id="XP_011505922.1">
    <property type="nucleotide sequence ID" value="XM_011507620.1"/>
</dbReference>
<name>A0AAJ6YWV6_9HYME</name>